<feature type="domain" description="AAA+ ATPase" evidence="3">
    <location>
        <begin position="562"/>
        <end position="711"/>
    </location>
</feature>
<feature type="domain" description="AAA+ ATPase" evidence="3">
    <location>
        <begin position="261"/>
        <end position="402"/>
    </location>
</feature>
<dbReference type="SMART" id="SM00382">
    <property type="entry name" value="AAA"/>
    <property type="match status" value="2"/>
</dbReference>
<dbReference type="InterPro" id="IPR003593">
    <property type="entry name" value="AAA+_ATPase"/>
</dbReference>
<dbReference type="InterPro" id="IPR027417">
    <property type="entry name" value="P-loop_NTPase"/>
</dbReference>
<evidence type="ECO:0000313" key="5">
    <source>
        <dbReference type="Proteomes" id="UP000751190"/>
    </source>
</evidence>
<dbReference type="GO" id="GO:0016887">
    <property type="term" value="F:ATP hydrolysis activity"/>
    <property type="evidence" value="ECO:0007669"/>
    <property type="project" value="InterPro"/>
</dbReference>
<dbReference type="InterPro" id="IPR041569">
    <property type="entry name" value="AAA_lid_3"/>
</dbReference>
<sequence>MAAGLVLRARPGVPADGCALSEALEADLGLEACDCVLIEPALGAAQPALLARASHAPGAAPLDRDVLVAGEAGRESNGARVRAVAAVDVQEWRRVRLVPLAPVSRSALPSAVEARLRLSRLAGARDRHPWNASCHCGNALVRDGAVVELDLPLHGGLVAVPFALAAQPHAYSRLYADARGLDAETRAWGHISAATLIDVHAGSGERWHELEADWPAPPTASRVVARASLVRTGGREAERLGVLMRAALGSADAQWHATLPPPRSLLLSGPAGVGKRTLVREIASHLGALVCTIDADALCCGEPADALRDAAVLSRDERVVVLVDGLPILAPVDADASRASDELARLATFVAVLRALEGEGEGADGEYGAGLVVVGVCLDPGTLHADVRACWADHVRLEPPSAEERLAILRECLDDLDVCLLGDEQRTAAERRGGALAGGAGARAFAASAELLAFARGLHGYVAADIRALAAEARARALEEQHAAREQGGAPVSVRVRVHELERAARRVPPSSLRDVSGARPFVPRVAWGDVCGLDGAKAQLEELLVWPHEHGELLDELGVQMAQGVLLYGPPGTGKTLLAQAMASHSRLNFMSVQIPELVKGDVGGSEEAIAAVFAKAKEFAPTLLFLDELQAFFGAPHDRAGRARGAERPPRGAVHTSLAQLLLEMDACRSGAAFERVVVVGATNVPDALDRSLLQPGRFEHVLLVRPPDCDARAHILARALRDLPLAAHSATLDAVGGGWAATDVPAELAALTDGFSAADLKSLCHSAVYHAIDEGASSLTEAHLRHALSRFEPSIDASMMARLQEWETSFFRGISRADGVDAESGGSGASEEDEEG</sequence>
<dbReference type="Proteomes" id="UP000751190">
    <property type="component" value="Unassembled WGS sequence"/>
</dbReference>
<evidence type="ECO:0000259" key="3">
    <source>
        <dbReference type="SMART" id="SM00382"/>
    </source>
</evidence>
<dbReference type="GO" id="GO:0005524">
    <property type="term" value="F:ATP binding"/>
    <property type="evidence" value="ECO:0007669"/>
    <property type="project" value="UniProtKB-KW"/>
</dbReference>
<gene>
    <name evidence="4" type="ORF">KFE25_008756</name>
</gene>
<dbReference type="Pfam" id="PF00004">
    <property type="entry name" value="AAA"/>
    <property type="match status" value="2"/>
</dbReference>
<evidence type="ECO:0000256" key="2">
    <source>
        <dbReference type="ARBA" id="ARBA00022840"/>
    </source>
</evidence>
<keyword evidence="1" id="KW-0547">Nucleotide-binding</keyword>
<evidence type="ECO:0000313" key="4">
    <source>
        <dbReference type="EMBL" id="KAG8470335.1"/>
    </source>
</evidence>
<dbReference type="PANTHER" id="PTHR23077">
    <property type="entry name" value="AAA-FAMILY ATPASE"/>
    <property type="match status" value="1"/>
</dbReference>
<name>A0A8J5Y2R0_DIALT</name>
<keyword evidence="5" id="KW-1185">Reference proteome</keyword>
<dbReference type="PANTHER" id="PTHR23077:SF171">
    <property type="entry name" value="NUCLEAR VALOSIN-CONTAINING PROTEIN-LIKE"/>
    <property type="match status" value="1"/>
</dbReference>
<dbReference type="Gene3D" id="1.10.8.60">
    <property type="match status" value="2"/>
</dbReference>
<dbReference type="OrthoDB" id="10254455at2759"/>
<protein>
    <recommendedName>
        <fullName evidence="3">AAA+ ATPase domain-containing protein</fullName>
    </recommendedName>
</protein>
<dbReference type="EMBL" id="JAGTXO010000001">
    <property type="protein sequence ID" value="KAG8470335.1"/>
    <property type="molecule type" value="Genomic_DNA"/>
</dbReference>
<dbReference type="InterPro" id="IPR003959">
    <property type="entry name" value="ATPase_AAA_core"/>
</dbReference>
<evidence type="ECO:0000256" key="1">
    <source>
        <dbReference type="ARBA" id="ARBA00022741"/>
    </source>
</evidence>
<dbReference type="AlphaFoldDB" id="A0A8J5Y2R0"/>
<organism evidence="4 5">
    <name type="scientific">Diacronema lutheri</name>
    <name type="common">Unicellular marine alga</name>
    <name type="synonym">Monochrysis lutheri</name>
    <dbReference type="NCBI Taxonomy" id="2081491"/>
    <lineage>
        <taxon>Eukaryota</taxon>
        <taxon>Haptista</taxon>
        <taxon>Haptophyta</taxon>
        <taxon>Pavlovophyceae</taxon>
        <taxon>Pavlovales</taxon>
        <taxon>Pavlovaceae</taxon>
        <taxon>Diacronema</taxon>
    </lineage>
</organism>
<dbReference type="Gene3D" id="3.40.50.300">
    <property type="entry name" value="P-loop containing nucleotide triphosphate hydrolases"/>
    <property type="match status" value="2"/>
</dbReference>
<comment type="caution">
    <text evidence="4">The sequence shown here is derived from an EMBL/GenBank/DDBJ whole genome shotgun (WGS) entry which is preliminary data.</text>
</comment>
<accession>A0A8J5Y2R0</accession>
<dbReference type="Pfam" id="PF17862">
    <property type="entry name" value="AAA_lid_3"/>
    <property type="match status" value="1"/>
</dbReference>
<reference evidence="4" key="1">
    <citation type="submission" date="2021-05" db="EMBL/GenBank/DDBJ databases">
        <title>The genome of the haptophyte Pavlova lutheri (Diacronema luteri, Pavlovales) - a model for lipid biosynthesis in eukaryotic algae.</title>
        <authorList>
            <person name="Hulatt C.J."/>
            <person name="Posewitz M.C."/>
        </authorList>
    </citation>
    <scope>NUCLEOTIDE SEQUENCE</scope>
    <source>
        <strain evidence="4">NIVA-4/92</strain>
    </source>
</reference>
<proteinExistence type="predicted"/>
<keyword evidence="2" id="KW-0067">ATP-binding</keyword>
<dbReference type="InterPro" id="IPR050168">
    <property type="entry name" value="AAA_ATPase_domain"/>
</dbReference>
<dbReference type="SUPFAM" id="SSF52540">
    <property type="entry name" value="P-loop containing nucleoside triphosphate hydrolases"/>
    <property type="match status" value="2"/>
</dbReference>